<dbReference type="PANTHER" id="PTHR42685">
    <property type="entry name" value="GERANYLGERANYL DIPHOSPHATE REDUCTASE"/>
    <property type="match status" value="1"/>
</dbReference>
<keyword evidence="2" id="KW-0560">Oxidoreductase</keyword>
<dbReference type="SUPFAM" id="SSF51905">
    <property type="entry name" value="FAD/NAD(P)-binding domain"/>
    <property type="match status" value="1"/>
</dbReference>
<proteinExistence type="predicted"/>
<organism evidence="2 3">
    <name type="scientific">Acidicapsa dinghuensis</name>
    <dbReference type="NCBI Taxonomy" id="2218256"/>
    <lineage>
        <taxon>Bacteria</taxon>
        <taxon>Pseudomonadati</taxon>
        <taxon>Acidobacteriota</taxon>
        <taxon>Terriglobia</taxon>
        <taxon>Terriglobales</taxon>
        <taxon>Acidobacteriaceae</taxon>
        <taxon>Acidicapsa</taxon>
    </lineage>
</organism>
<feature type="domain" description="FAD-binding" evidence="1">
    <location>
        <begin position="13"/>
        <end position="313"/>
    </location>
</feature>
<comment type="caution">
    <text evidence="2">The sequence shown here is derived from an EMBL/GenBank/DDBJ whole genome shotgun (WGS) entry which is preliminary data.</text>
</comment>
<dbReference type="RefSeq" id="WP_263337978.1">
    <property type="nucleotide sequence ID" value="NZ_JAGSYH010000004.1"/>
</dbReference>
<dbReference type="PANTHER" id="PTHR42685:SF19">
    <property type="entry name" value="POSSIBLE OXIDOREDUCTASE"/>
    <property type="match status" value="1"/>
</dbReference>
<reference evidence="3" key="1">
    <citation type="journal article" date="2019" name="Int. J. Syst. Evol. Microbiol.">
        <title>The Global Catalogue of Microorganisms (GCM) 10K type strain sequencing project: providing services to taxonomists for standard genome sequencing and annotation.</title>
        <authorList>
            <consortium name="The Broad Institute Genomics Platform"/>
            <consortium name="The Broad Institute Genome Sequencing Center for Infectious Disease"/>
            <person name="Wu L."/>
            <person name="Ma J."/>
        </authorList>
    </citation>
    <scope>NUCLEOTIDE SEQUENCE [LARGE SCALE GENOMIC DNA]</scope>
    <source>
        <strain evidence="3">JCM 4087</strain>
    </source>
</reference>
<evidence type="ECO:0000259" key="1">
    <source>
        <dbReference type="Pfam" id="PF01494"/>
    </source>
</evidence>
<evidence type="ECO:0000313" key="3">
    <source>
        <dbReference type="Proteomes" id="UP001596091"/>
    </source>
</evidence>
<dbReference type="InterPro" id="IPR002938">
    <property type="entry name" value="FAD-bd"/>
</dbReference>
<protein>
    <submittedName>
        <fullName evidence="2">NAD(P)/FAD-dependent oxidoreductase</fullName>
        <ecNumber evidence="2">1.-.-.-</ecNumber>
    </submittedName>
</protein>
<dbReference type="EMBL" id="JBHSPH010000002">
    <property type="protein sequence ID" value="MFC5862008.1"/>
    <property type="molecule type" value="Genomic_DNA"/>
</dbReference>
<keyword evidence="3" id="KW-1185">Reference proteome</keyword>
<dbReference type="GO" id="GO:0016491">
    <property type="term" value="F:oxidoreductase activity"/>
    <property type="evidence" value="ECO:0007669"/>
    <property type="project" value="UniProtKB-KW"/>
</dbReference>
<sequence>MKTTRVDLSGITTDVLIIGGGPAGLTAALALRKRGVKVTVADARKPPIDKACGEGIMPDSLRELATLGVDLTPEDGAPFQGIRFVNHGSEPGTMRIRGMATAEFPEDKRFPSNVGVGLHRLRLHEKLVNAAEGAGVELRWQTQAQLKRDGHVIAHGCQAKYGWLIGADGQSSPVRAWADLDRGRILTQRFGFRQHFRVKPWSPYVEVHWGRMGQAYVTPVAENEVCVAVMTRHPRLRLGAILEDLPILRERLAGGLEMPLDALDAERGALTTTRRLRQVARGRVALVGDASGSADAITGEGMGMGFRQGLLLAECIGDWDRGGMARYNQLHPKILQLPQTMARIMLLMDRWEGFRDRAIAVLGEKPGLFARMLGVHLGVEAMPRFLAAKGFEVAWRLASIRTDDDGYGKEALAAKF</sequence>
<dbReference type="InterPro" id="IPR036188">
    <property type="entry name" value="FAD/NAD-bd_sf"/>
</dbReference>
<dbReference type="Pfam" id="PF01494">
    <property type="entry name" value="FAD_binding_3"/>
    <property type="match status" value="1"/>
</dbReference>
<dbReference type="Proteomes" id="UP001596091">
    <property type="component" value="Unassembled WGS sequence"/>
</dbReference>
<name>A0ABW1ED44_9BACT</name>
<dbReference type="InterPro" id="IPR050407">
    <property type="entry name" value="Geranylgeranyl_reductase"/>
</dbReference>
<accession>A0ABW1ED44</accession>
<gene>
    <name evidence="2" type="ORF">ACFPT7_06865</name>
</gene>
<evidence type="ECO:0000313" key="2">
    <source>
        <dbReference type="EMBL" id="MFC5862008.1"/>
    </source>
</evidence>
<dbReference type="Gene3D" id="3.50.50.60">
    <property type="entry name" value="FAD/NAD(P)-binding domain"/>
    <property type="match status" value="1"/>
</dbReference>
<dbReference type="PRINTS" id="PR00420">
    <property type="entry name" value="RNGMNOXGNASE"/>
</dbReference>
<dbReference type="EC" id="1.-.-.-" evidence="2"/>